<dbReference type="Proteomes" id="UP000029556">
    <property type="component" value="Unassembled WGS sequence"/>
</dbReference>
<dbReference type="PANTHER" id="PTHR33295:SF18">
    <property type="entry name" value="AAA+ ATPASE DOMAIN-CONTAINING PROTEIN"/>
    <property type="match status" value="1"/>
</dbReference>
<comment type="caution">
    <text evidence="3">The sequence shown here is derived from an EMBL/GenBank/DDBJ whole genome shotgun (WGS) entry which is preliminary data.</text>
</comment>
<sequence length="421" mass="49121">MDISRDKYLNQLIHSCGNGLTKVITGMRRCGKSYLLFTLFKNYLLEHGVKEDHIIGVNLENRLNKGLRDPDVLLQYINSRLSSDGHYYVMLDEVQMVSEFEDVLNTFLSISNVDVFVTGSNAKFLSKDVITEFRGRGDEIHVRPLTFKEVADFRGNYSQELIREYMLYGGLPQVVLEQDIDKKVNYLEQQMEHTYLRDIKERYDVRQDSDLAELVDIMASCVGGLTNPPKIADTFKSVKHSSISIDTIRLYLEYMEDAFVLERATRYDIKGRKYIDSPYKYYFEDLGLRNARLGFRQVEPTHIMENMLYNELRAVGMKVDVGQVFTEVKGEDGTRRRKTLEIDFVCNRGYERVYIQSAYAMETEEKRNQELASLRKLRDGFRRIVIVNGLQPTYMNEEGVYIVNIMDFLRDPERLMEKGTQ</sequence>
<feature type="domain" description="DUF4143" evidence="2">
    <location>
        <begin position="197"/>
        <end position="356"/>
    </location>
</feature>
<reference evidence="3 4" key="1">
    <citation type="submission" date="2014-07" db="EMBL/GenBank/DDBJ databases">
        <authorList>
            <person name="McCorrison J."/>
            <person name="Sanka R."/>
            <person name="Torralba M."/>
            <person name="Gillis M."/>
            <person name="Haft D.H."/>
            <person name="Methe B."/>
            <person name="Sutton G."/>
            <person name="Nelson K.E."/>
        </authorList>
    </citation>
    <scope>NUCLEOTIDE SEQUENCE [LARGE SCALE GENOMIC DNA]</scope>
    <source>
        <strain evidence="3 4">DNF00853</strain>
    </source>
</reference>
<dbReference type="InterPro" id="IPR025420">
    <property type="entry name" value="DUF4143"/>
</dbReference>
<dbReference type="InterPro" id="IPR041682">
    <property type="entry name" value="AAA_14"/>
</dbReference>
<dbReference type="PANTHER" id="PTHR33295">
    <property type="entry name" value="ATPASE"/>
    <property type="match status" value="1"/>
</dbReference>
<dbReference type="InterPro" id="IPR027417">
    <property type="entry name" value="P-loop_NTPase"/>
</dbReference>
<name>A0A096AXN2_9BACT</name>
<dbReference type="AlphaFoldDB" id="A0A096AXN2"/>
<evidence type="ECO:0000259" key="2">
    <source>
        <dbReference type="Pfam" id="PF13635"/>
    </source>
</evidence>
<dbReference type="SUPFAM" id="SSF52540">
    <property type="entry name" value="P-loop containing nucleoside triphosphate hydrolases"/>
    <property type="match status" value="1"/>
</dbReference>
<accession>A0A096AXN2</accession>
<evidence type="ECO:0000259" key="1">
    <source>
        <dbReference type="Pfam" id="PF13173"/>
    </source>
</evidence>
<proteinExistence type="predicted"/>
<dbReference type="OrthoDB" id="9801840at2"/>
<dbReference type="Pfam" id="PF13635">
    <property type="entry name" value="DUF4143"/>
    <property type="match status" value="1"/>
</dbReference>
<dbReference type="Pfam" id="PF13173">
    <property type="entry name" value="AAA_14"/>
    <property type="match status" value="1"/>
</dbReference>
<feature type="domain" description="AAA" evidence="1">
    <location>
        <begin position="22"/>
        <end position="150"/>
    </location>
</feature>
<dbReference type="RefSeq" id="WP_036872357.1">
    <property type="nucleotide sequence ID" value="NZ_JRNN01000050.1"/>
</dbReference>
<protein>
    <submittedName>
        <fullName evidence="3">ATPase AAA</fullName>
    </submittedName>
</protein>
<organism evidence="3 4">
    <name type="scientific">Hoylesella buccalis DNF00853</name>
    <dbReference type="NCBI Taxonomy" id="1401074"/>
    <lineage>
        <taxon>Bacteria</taxon>
        <taxon>Pseudomonadati</taxon>
        <taxon>Bacteroidota</taxon>
        <taxon>Bacteroidia</taxon>
        <taxon>Bacteroidales</taxon>
        <taxon>Prevotellaceae</taxon>
        <taxon>Hoylesella</taxon>
    </lineage>
</organism>
<evidence type="ECO:0000313" key="3">
    <source>
        <dbReference type="EMBL" id="KGF35302.1"/>
    </source>
</evidence>
<evidence type="ECO:0000313" key="4">
    <source>
        <dbReference type="Proteomes" id="UP000029556"/>
    </source>
</evidence>
<dbReference type="EMBL" id="JRNN01000050">
    <property type="protein sequence ID" value="KGF35302.1"/>
    <property type="molecule type" value="Genomic_DNA"/>
</dbReference>
<gene>
    <name evidence="3" type="ORF">HMPREF2137_04940</name>
</gene>